<protein>
    <submittedName>
        <fullName evidence="1">Response regulator</fullName>
    </submittedName>
</protein>
<dbReference type="EMBL" id="JBBDGM010000005">
    <property type="protein sequence ID" value="MEJ1088259.1"/>
    <property type="molecule type" value="Genomic_DNA"/>
</dbReference>
<reference evidence="1 2" key="1">
    <citation type="submission" date="2024-02" db="EMBL/GenBank/DDBJ databases">
        <authorList>
            <person name="Saticioglu I.B."/>
        </authorList>
    </citation>
    <scope>NUCLEOTIDE SEQUENCE [LARGE SCALE GENOMIC DNA]</scope>
    <source>
        <strain evidence="1 2">Mu-80</strain>
    </source>
</reference>
<comment type="caution">
    <text evidence="1">The sequence shown here is derived from an EMBL/GenBank/DDBJ whole genome shotgun (WGS) entry which is preliminary data.</text>
</comment>
<sequence length="104" mass="11443">MYMSAETITILIGIASLLLALAGGFGWMVHRMDRIGGELNGRMDRMGAEVNGRMDRLGAELNGRMDRMSADLGARMDRMSDELVEVKIAIARVEGPPRHLLTGR</sequence>
<accession>A0ABU8LAA6</accession>
<proteinExistence type="predicted"/>
<gene>
    <name evidence="1" type="ORF">WDU99_08020</name>
</gene>
<organism evidence="1 2">
    <name type="scientific">Microbacterium bandirmense</name>
    <dbReference type="NCBI Taxonomy" id="3122050"/>
    <lineage>
        <taxon>Bacteria</taxon>
        <taxon>Bacillati</taxon>
        <taxon>Actinomycetota</taxon>
        <taxon>Actinomycetes</taxon>
        <taxon>Micrococcales</taxon>
        <taxon>Microbacteriaceae</taxon>
        <taxon>Microbacterium</taxon>
    </lineage>
</organism>
<evidence type="ECO:0000313" key="1">
    <source>
        <dbReference type="EMBL" id="MEJ1088259.1"/>
    </source>
</evidence>
<name>A0ABU8LAA6_9MICO</name>
<keyword evidence="2" id="KW-1185">Reference proteome</keyword>
<evidence type="ECO:0000313" key="2">
    <source>
        <dbReference type="Proteomes" id="UP001371224"/>
    </source>
</evidence>
<dbReference type="Proteomes" id="UP001371224">
    <property type="component" value="Unassembled WGS sequence"/>
</dbReference>
<dbReference type="RefSeq" id="WP_337331925.1">
    <property type="nucleotide sequence ID" value="NZ_JBBDGM010000005.1"/>
</dbReference>